<reference evidence="1 2" key="1">
    <citation type="journal article" date="2014" name="Nat. Genet.">
        <title>Genome and transcriptome of the porcine whipworm Trichuris suis.</title>
        <authorList>
            <person name="Jex A.R."/>
            <person name="Nejsum P."/>
            <person name="Schwarz E.M."/>
            <person name="Hu L."/>
            <person name="Young N.D."/>
            <person name="Hall R.S."/>
            <person name="Korhonen P.K."/>
            <person name="Liao S."/>
            <person name="Thamsborg S."/>
            <person name="Xia J."/>
            <person name="Xu P."/>
            <person name="Wang S."/>
            <person name="Scheerlinck J.P."/>
            <person name="Hofmann A."/>
            <person name="Sternberg P.W."/>
            <person name="Wang J."/>
            <person name="Gasser R.B."/>
        </authorList>
    </citation>
    <scope>NUCLEOTIDE SEQUENCE [LARGE SCALE GENOMIC DNA]</scope>
    <source>
        <strain evidence="1">DCEP-RM93M</strain>
    </source>
</reference>
<dbReference type="Proteomes" id="UP000030764">
    <property type="component" value="Unassembled WGS sequence"/>
</dbReference>
<keyword evidence="2" id="KW-1185">Reference proteome</keyword>
<protein>
    <submittedName>
        <fullName evidence="1">Uncharacterized protein</fullName>
    </submittedName>
</protein>
<sequence>MLIGQNPDSRNPGWVKFLIGQKAAIVFLMKRTLKASLDLVSVLTHAIAVSKLHLAKEDFDRNIEKADGIAKSNRLSEASDQICDRSW</sequence>
<dbReference type="EMBL" id="KL363200">
    <property type="protein sequence ID" value="KFD55417.1"/>
    <property type="molecule type" value="Genomic_DNA"/>
</dbReference>
<dbReference type="AlphaFoldDB" id="A0A085MDX1"/>
<accession>A0A085MDX1</accession>
<evidence type="ECO:0000313" key="1">
    <source>
        <dbReference type="EMBL" id="KFD55417.1"/>
    </source>
</evidence>
<name>A0A085MDX1_9BILA</name>
<organism evidence="1 2">
    <name type="scientific">Trichuris suis</name>
    <name type="common">pig whipworm</name>
    <dbReference type="NCBI Taxonomy" id="68888"/>
    <lineage>
        <taxon>Eukaryota</taxon>
        <taxon>Metazoa</taxon>
        <taxon>Ecdysozoa</taxon>
        <taxon>Nematoda</taxon>
        <taxon>Enoplea</taxon>
        <taxon>Dorylaimia</taxon>
        <taxon>Trichinellida</taxon>
        <taxon>Trichuridae</taxon>
        <taxon>Trichuris</taxon>
    </lineage>
</organism>
<evidence type="ECO:0000313" key="2">
    <source>
        <dbReference type="Proteomes" id="UP000030764"/>
    </source>
</evidence>
<proteinExistence type="predicted"/>
<gene>
    <name evidence="1" type="ORF">M513_03757</name>
</gene>